<reference evidence="1" key="1">
    <citation type="submission" date="2023-07" db="EMBL/GenBank/DDBJ databases">
        <title>draft genome sequence of fig (Ficus carica).</title>
        <authorList>
            <person name="Takahashi T."/>
            <person name="Nishimura K."/>
        </authorList>
    </citation>
    <scope>NUCLEOTIDE SEQUENCE</scope>
</reference>
<dbReference type="AlphaFoldDB" id="A0AA87ZHD2"/>
<comment type="caution">
    <text evidence="1">The sequence shown here is derived from an EMBL/GenBank/DDBJ whole genome shotgun (WGS) entry which is preliminary data.</text>
</comment>
<gene>
    <name evidence="1" type="ORF">TIFTF001_050463</name>
</gene>
<evidence type="ECO:0000313" key="1">
    <source>
        <dbReference type="EMBL" id="GMN27391.1"/>
    </source>
</evidence>
<accession>A0AA87ZHD2</accession>
<proteinExistence type="predicted"/>
<protein>
    <submittedName>
        <fullName evidence="1">Uncharacterized protein</fullName>
    </submittedName>
</protein>
<name>A0AA87ZHD2_FICCA</name>
<evidence type="ECO:0000313" key="2">
    <source>
        <dbReference type="Proteomes" id="UP001187192"/>
    </source>
</evidence>
<dbReference type="EMBL" id="BTGU01008337">
    <property type="protein sequence ID" value="GMN27391.1"/>
    <property type="molecule type" value="Genomic_DNA"/>
</dbReference>
<keyword evidence="2" id="KW-1185">Reference proteome</keyword>
<organism evidence="1 2">
    <name type="scientific">Ficus carica</name>
    <name type="common">Common fig</name>
    <dbReference type="NCBI Taxonomy" id="3494"/>
    <lineage>
        <taxon>Eukaryota</taxon>
        <taxon>Viridiplantae</taxon>
        <taxon>Streptophyta</taxon>
        <taxon>Embryophyta</taxon>
        <taxon>Tracheophyta</taxon>
        <taxon>Spermatophyta</taxon>
        <taxon>Magnoliopsida</taxon>
        <taxon>eudicotyledons</taxon>
        <taxon>Gunneridae</taxon>
        <taxon>Pentapetalae</taxon>
        <taxon>rosids</taxon>
        <taxon>fabids</taxon>
        <taxon>Rosales</taxon>
        <taxon>Moraceae</taxon>
        <taxon>Ficeae</taxon>
        <taxon>Ficus</taxon>
    </lineage>
</organism>
<dbReference type="Proteomes" id="UP001187192">
    <property type="component" value="Unassembled WGS sequence"/>
</dbReference>
<sequence length="84" mass="9682">MLRQRRQGLRFLGPDSLRTNLVFSAFDNEEIEIFLAILVANLQRALAREKVDDAPLMPMRIAIFGSRFSMNQFGNSVRLARRKS</sequence>